<dbReference type="CTD" id="55076"/>
<feature type="transmembrane region" description="Helical" evidence="6">
    <location>
        <begin position="217"/>
        <end position="241"/>
    </location>
</feature>
<reference evidence="7" key="2">
    <citation type="submission" date="2025-09" db="UniProtKB">
        <authorList>
            <consortium name="Ensembl"/>
        </authorList>
    </citation>
    <scope>IDENTIFICATION</scope>
</reference>
<dbReference type="RefSeq" id="XP_045003699.1">
    <property type="nucleotide sequence ID" value="XM_045147764.1"/>
</dbReference>
<reference evidence="7" key="1">
    <citation type="submission" date="2025-08" db="UniProtKB">
        <authorList>
            <consortium name="Ensembl"/>
        </authorList>
    </citation>
    <scope>IDENTIFICATION</scope>
</reference>
<dbReference type="Ensembl" id="ENSJJAT00000021677.1">
    <property type="protein sequence ID" value="ENSJJAP00000015173.1"/>
    <property type="gene ID" value="ENSJJAG00000017418.1"/>
</dbReference>
<evidence type="ECO:0000256" key="2">
    <source>
        <dbReference type="ARBA" id="ARBA00006948"/>
    </source>
</evidence>
<dbReference type="PANTHER" id="PTHR16007">
    <property type="entry name" value="EPIDIDYMAL MEMBRANE PROTEIN E9-RELATED"/>
    <property type="match status" value="1"/>
</dbReference>
<dbReference type="GO" id="GO:0016020">
    <property type="term" value="C:membrane"/>
    <property type="evidence" value="ECO:0007669"/>
    <property type="project" value="UniProtKB-SubCell"/>
</dbReference>
<keyword evidence="8" id="KW-1185">Reference proteome</keyword>
<dbReference type="OMA" id="NHTHGRD"/>
<feature type="transmembrane region" description="Helical" evidence="6">
    <location>
        <begin position="179"/>
        <end position="197"/>
    </location>
</feature>
<dbReference type="GeneID" id="101598544"/>
<dbReference type="InterPro" id="IPR042127">
    <property type="entry name" value="TMEM45"/>
</dbReference>
<evidence type="ECO:0000256" key="6">
    <source>
        <dbReference type="SAM" id="Phobius"/>
    </source>
</evidence>
<keyword evidence="3 6" id="KW-0812">Transmembrane</keyword>
<protein>
    <submittedName>
        <fullName evidence="7">Transmembrane protein 45a</fullName>
    </submittedName>
</protein>
<keyword evidence="4 6" id="KW-1133">Transmembrane helix</keyword>
<sequence>MGSFRGHALPGTFFILMGLWWCSKSILKYICKKQKRSCYLSSKALFQRAEIWEGIIIISMALTGMAGEQFISGGPYLNLYKEGQWNQLLGWHHTTMYFFFGLLGVANILCFTTSSFPVSLTKLMLSNALFVESFIFFNHTHGREMLDIFVHQLLVFVTLLSGVVAFMEFLTKSNVLLELLRASLILLQGSWLWQIGFVLYPPNGSPAWDQTDHGNKMFLTICFCWHYASSYVIIGANYAFINWLVKSRLRRLCPSEVGLLKNAEKEQESEEEV</sequence>
<feature type="transmembrane region" description="Helical" evidence="6">
    <location>
        <begin position="12"/>
        <end position="30"/>
    </location>
</feature>
<evidence type="ECO:0000313" key="7">
    <source>
        <dbReference type="Ensembl" id="ENSJJAP00000015173.1"/>
    </source>
</evidence>
<evidence type="ECO:0000256" key="3">
    <source>
        <dbReference type="ARBA" id="ARBA00022692"/>
    </source>
</evidence>
<dbReference type="InterPro" id="IPR006904">
    <property type="entry name" value="DUF716"/>
</dbReference>
<dbReference type="AlphaFoldDB" id="A0A8C5KXB2"/>
<accession>A0A8C5KXB2</accession>
<dbReference type="PANTHER" id="PTHR16007:SF21">
    <property type="entry name" value="TRANSMEMBRANE PROTEIN 45A"/>
    <property type="match status" value="1"/>
</dbReference>
<evidence type="ECO:0000256" key="5">
    <source>
        <dbReference type="ARBA" id="ARBA00023136"/>
    </source>
</evidence>
<feature type="transmembrane region" description="Helical" evidence="6">
    <location>
        <begin position="148"/>
        <end position="167"/>
    </location>
</feature>
<dbReference type="Pfam" id="PF04819">
    <property type="entry name" value="DUF716"/>
    <property type="match status" value="1"/>
</dbReference>
<comment type="similarity">
    <text evidence="2">Belongs to the TMEM45 family.</text>
</comment>
<dbReference type="GeneTree" id="ENSGT00940000155530"/>
<keyword evidence="5 6" id="KW-0472">Membrane</keyword>
<feature type="transmembrane region" description="Helical" evidence="6">
    <location>
        <begin position="51"/>
        <end position="71"/>
    </location>
</feature>
<comment type="subcellular location">
    <subcellularLocation>
        <location evidence="1">Membrane</location>
        <topology evidence="1">Multi-pass membrane protein</topology>
    </subcellularLocation>
</comment>
<organism evidence="7 8">
    <name type="scientific">Jaculus jaculus</name>
    <name type="common">Lesser Egyptian jerboa</name>
    <dbReference type="NCBI Taxonomy" id="51337"/>
    <lineage>
        <taxon>Eukaryota</taxon>
        <taxon>Metazoa</taxon>
        <taxon>Chordata</taxon>
        <taxon>Craniata</taxon>
        <taxon>Vertebrata</taxon>
        <taxon>Euteleostomi</taxon>
        <taxon>Mammalia</taxon>
        <taxon>Eutheria</taxon>
        <taxon>Euarchontoglires</taxon>
        <taxon>Glires</taxon>
        <taxon>Rodentia</taxon>
        <taxon>Myomorpha</taxon>
        <taxon>Dipodoidea</taxon>
        <taxon>Dipodidae</taxon>
        <taxon>Dipodinae</taxon>
        <taxon>Jaculus</taxon>
    </lineage>
</organism>
<name>A0A8C5KXB2_JACJA</name>
<evidence type="ECO:0000256" key="1">
    <source>
        <dbReference type="ARBA" id="ARBA00004141"/>
    </source>
</evidence>
<feature type="transmembrane region" description="Helical" evidence="6">
    <location>
        <begin position="91"/>
        <end position="111"/>
    </location>
</feature>
<proteinExistence type="inferred from homology"/>
<gene>
    <name evidence="7" type="primary">Tmem45a</name>
</gene>
<feature type="transmembrane region" description="Helical" evidence="6">
    <location>
        <begin position="123"/>
        <end position="142"/>
    </location>
</feature>
<dbReference type="Proteomes" id="UP000694385">
    <property type="component" value="Unassembled WGS sequence"/>
</dbReference>
<evidence type="ECO:0000256" key="4">
    <source>
        <dbReference type="ARBA" id="ARBA00022989"/>
    </source>
</evidence>
<evidence type="ECO:0000313" key="8">
    <source>
        <dbReference type="Proteomes" id="UP000694385"/>
    </source>
</evidence>